<dbReference type="PROSITE" id="PS50932">
    <property type="entry name" value="HTH_LACI_2"/>
    <property type="match status" value="1"/>
</dbReference>
<dbReference type="SUPFAM" id="SSF47413">
    <property type="entry name" value="lambda repressor-like DNA-binding domains"/>
    <property type="match status" value="1"/>
</dbReference>
<evidence type="ECO:0000256" key="1">
    <source>
        <dbReference type="ARBA" id="ARBA00023015"/>
    </source>
</evidence>
<evidence type="ECO:0000256" key="3">
    <source>
        <dbReference type="ARBA" id="ARBA00023163"/>
    </source>
</evidence>
<evidence type="ECO:0000313" key="5">
    <source>
        <dbReference type="EMBL" id="MEW6953579.1"/>
    </source>
</evidence>
<dbReference type="CDD" id="cd01392">
    <property type="entry name" value="HTH_LacI"/>
    <property type="match status" value="1"/>
</dbReference>
<dbReference type="PANTHER" id="PTHR30146:SF138">
    <property type="entry name" value="TRANSCRIPTIONAL REGULATORY PROTEIN"/>
    <property type="match status" value="1"/>
</dbReference>
<proteinExistence type="predicted"/>
<feature type="domain" description="HTH lacI-type" evidence="4">
    <location>
        <begin position="9"/>
        <end position="63"/>
    </location>
</feature>
<dbReference type="CDD" id="cd06279">
    <property type="entry name" value="PBP1_LacI-like"/>
    <property type="match status" value="1"/>
</dbReference>
<reference evidence="5 6" key="1">
    <citation type="submission" date="2024-01" db="EMBL/GenBank/DDBJ databases">
        <title>Genomic analysis and antimicrobial resistance profiles of Trueperella pyogenes isolated from domestic and wild animals.</title>
        <authorList>
            <person name="Magossi G."/>
            <person name="Gzyl K.E."/>
            <person name="Holman D.B."/>
            <person name="Amat S."/>
        </authorList>
    </citation>
    <scope>NUCLEOTIDE SEQUENCE [LARGE SCALE GENOMIC DNA]</scope>
    <source>
        <strain evidence="5 6">1494</strain>
    </source>
</reference>
<keyword evidence="2 5" id="KW-0238">DNA-binding</keyword>
<dbReference type="SUPFAM" id="SSF53822">
    <property type="entry name" value="Periplasmic binding protein-like I"/>
    <property type="match status" value="1"/>
</dbReference>
<dbReference type="Pfam" id="PF00356">
    <property type="entry name" value="LacI"/>
    <property type="match status" value="1"/>
</dbReference>
<keyword evidence="3" id="KW-0804">Transcription</keyword>
<evidence type="ECO:0000313" key="6">
    <source>
        <dbReference type="Proteomes" id="UP001555100"/>
    </source>
</evidence>
<evidence type="ECO:0000259" key="4">
    <source>
        <dbReference type="PROSITE" id="PS50932"/>
    </source>
</evidence>
<dbReference type="Gene3D" id="1.10.260.40">
    <property type="entry name" value="lambda repressor-like DNA-binding domains"/>
    <property type="match status" value="1"/>
</dbReference>
<dbReference type="EMBL" id="JBAGNM010000001">
    <property type="protein sequence ID" value="MEW6953579.1"/>
    <property type="molecule type" value="Genomic_DNA"/>
</dbReference>
<dbReference type="InterPro" id="IPR010982">
    <property type="entry name" value="Lambda_DNA-bd_dom_sf"/>
</dbReference>
<dbReference type="InterPro" id="IPR028082">
    <property type="entry name" value="Peripla_BP_I"/>
</dbReference>
<organism evidence="5 6">
    <name type="scientific">Trueperella pyogenes</name>
    <dbReference type="NCBI Taxonomy" id="1661"/>
    <lineage>
        <taxon>Bacteria</taxon>
        <taxon>Bacillati</taxon>
        <taxon>Actinomycetota</taxon>
        <taxon>Actinomycetes</taxon>
        <taxon>Actinomycetales</taxon>
        <taxon>Actinomycetaceae</taxon>
        <taxon>Trueperella</taxon>
    </lineage>
</organism>
<keyword evidence="1" id="KW-0805">Transcription regulation</keyword>
<dbReference type="InterPro" id="IPR046335">
    <property type="entry name" value="LacI/GalR-like_sensor"/>
</dbReference>
<keyword evidence="6" id="KW-1185">Reference proteome</keyword>
<name>A0ABV3N8N0_9ACTO</name>
<dbReference type="SMART" id="SM00354">
    <property type="entry name" value="HTH_LACI"/>
    <property type="match status" value="1"/>
</dbReference>
<dbReference type="InterPro" id="IPR000843">
    <property type="entry name" value="HTH_LacI"/>
</dbReference>
<sequence>MVIIMGKRITYQDIADRVGVSKSTVSLAFCDSKKLSDQTVAKVMAAAQELGYSQDPAARMLRTRRTNSIGILLPQQLDRVLENPYYSLFLQGVGSVCQREGLTLLLVPPLKGSMLKAIPYAAVDGFIVCGLEEDRGEVLALRQRGVPTVMVDGEDHDGFSSIGVRESDGTSQLMRHLLRLGHRRFAFVAIQTDKGDDVSTWRGSVRKRIDAIAAVLSEEGLALDSPGISVLQVPCTREGGASAFDRVWAADKPTAIVAFSDIIALGVLDAAHRSGVSVPAHVSVSGFDDIGDAASARPSLTTVHQPIASKGRLAAEFLVDEMARTEREVRRESLEASLLVRESTGPVRLAGQAASLSR</sequence>
<dbReference type="GO" id="GO:0003677">
    <property type="term" value="F:DNA binding"/>
    <property type="evidence" value="ECO:0007669"/>
    <property type="project" value="UniProtKB-KW"/>
</dbReference>
<dbReference type="Pfam" id="PF13377">
    <property type="entry name" value="Peripla_BP_3"/>
    <property type="match status" value="1"/>
</dbReference>
<dbReference type="RefSeq" id="WP_234409976.1">
    <property type="nucleotide sequence ID" value="NZ_CP028833.1"/>
</dbReference>
<dbReference type="Proteomes" id="UP001555100">
    <property type="component" value="Unassembled WGS sequence"/>
</dbReference>
<comment type="caution">
    <text evidence="5">The sequence shown here is derived from an EMBL/GenBank/DDBJ whole genome shotgun (WGS) entry which is preliminary data.</text>
</comment>
<accession>A0ABV3N8N0</accession>
<dbReference type="Gene3D" id="3.40.50.2300">
    <property type="match status" value="2"/>
</dbReference>
<gene>
    <name evidence="5" type="ORF">V3M73_00875</name>
</gene>
<evidence type="ECO:0000256" key="2">
    <source>
        <dbReference type="ARBA" id="ARBA00023125"/>
    </source>
</evidence>
<dbReference type="PANTHER" id="PTHR30146">
    <property type="entry name" value="LACI-RELATED TRANSCRIPTIONAL REPRESSOR"/>
    <property type="match status" value="1"/>
</dbReference>
<protein>
    <submittedName>
        <fullName evidence="5">LacI family DNA-binding transcriptional regulator</fullName>
    </submittedName>
</protein>